<name>A0A160SXZ6_9CHLR</name>
<keyword evidence="2" id="KW-1185">Reference proteome</keyword>
<evidence type="ECO:0000313" key="2">
    <source>
        <dbReference type="Proteomes" id="UP000215027"/>
    </source>
</evidence>
<evidence type="ECO:0000313" key="1">
    <source>
        <dbReference type="EMBL" id="CUS02271.2"/>
    </source>
</evidence>
<dbReference type="AlphaFoldDB" id="A0A160SXZ6"/>
<dbReference type="KEGG" id="pbf:CFX0092_A0390"/>
<protein>
    <submittedName>
        <fullName evidence="1">Uncharacterized protein</fullName>
    </submittedName>
</protein>
<dbReference type="OrthoDB" id="9784774at2"/>
<dbReference type="SUPFAM" id="SSF54197">
    <property type="entry name" value="HIT-like"/>
    <property type="match status" value="1"/>
</dbReference>
<reference evidence="1" key="1">
    <citation type="submission" date="2016-01" db="EMBL/GenBank/DDBJ databases">
        <authorList>
            <person name="Mcilroy J.S."/>
            <person name="Karst M S."/>
            <person name="Albertsen M."/>
        </authorList>
    </citation>
    <scope>NUCLEOTIDE SEQUENCE</scope>
    <source>
        <strain evidence="1">Cfx-K</strain>
    </source>
</reference>
<dbReference type="InterPro" id="IPR036265">
    <property type="entry name" value="HIT-like_sf"/>
</dbReference>
<dbReference type="RefSeq" id="WP_095041907.1">
    <property type="nucleotide sequence ID" value="NZ_LN890655.1"/>
</dbReference>
<sequence>MGTGNDQLSHDPFTAILSGAEPGAVIARDEAQRFALIASLEPEAAVHWLAVPFETGYSTEEMWHQHGERFLALMNFAIDETKARAGDYPALSTGFTIKFHCGSYETVPHAKLHILSTE</sequence>
<organism evidence="1 2">
    <name type="scientific">Candidatus Promineifilum breve</name>
    <dbReference type="NCBI Taxonomy" id="1806508"/>
    <lineage>
        <taxon>Bacteria</taxon>
        <taxon>Bacillati</taxon>
        <taxon>Chloroflexota</taxon>
        <taxon>Ardenticatenia</taxon>
        <taxon>Candidatus Promineifilales</taxon>
        <taxon>Candidatus Promineifilaceae</taxon>
        <taxon>Candidatus Promineifilum</taxon>
    </lineage>
</organism>
<dbReference type="Proteomes" id="UP000215027">
    <property type="component" value="Chromosome I"/>
</dbReference>
<accession>A0A160SXZ6</accession>
<dbReference type="EMBL" id="LN890655">
    <property type="protein sequence ID" value="CUS02271.2"/>
    <property type="molecule type" value="Genomic_DNA"/>
</dbReference>
<proteinExistence type="predicted"/>
<dbReference type="Gene3D" id="3.30.428.10">
    <property type="entry name" value="HIT-like"/>
    <property type="match status" value="1"/>
</dbReference>
<gene>
    <name evidence="1" type="ORF">CFX0092_A0390</name>
</gene>